<name>A0ABW0X5E9_9ACTN</name>
<dbReference type="EMBL" id="JBHSOF010000031">
    <property type="protein sequence ID" value="MFC5665787.1"/>
    <property type="molecule type" value="Genomic_DNA"/>
</dbReference>
<feature type="transmembrane region" description="Helical" evidence="8">
    <location>
        <begin position="187"/>
        <end position="209"/>
    </location>
</feature>
<feature type="transmembrane region" description="Helical" evidence="8">
    <location>
        <begin position="126"/>
        <end position="144"/>
    </location>
</feature>
<sequence length="466" mass="46919">MTTPPAAPAAPSSVLPESVLPESVLPESVLPESAPPPSAPPPSAPPASGPSRLLHPDPMVRRLARITLLNTLGSGLSLSVGVLFFTRFLGLSAAQLGLALTAAGFCGVVASVPAGRAADRWGARPILVALVALTGLGTAGYTLVDGYPAFVALACLVSAADRGASAVRNALYAEVLPADKRVAGRAYLRVVTNVGLCLGTGVGAIALQVDSRTGYLTAILADAASYLAVAVLFHRLRVRGAVGAGAVAAREEREPVKGAERPARDRNPALRDGPFLVVTALSAVLSLQFAMLEVGVPLWIVQQTDAPRITVAGTLIVNTVLVIAFQVPATRGTEHPAAAARACGRAGLILAASCLVLGLAHGTPAALAAVVVLVGVALQAVGEVLSQAGTWALSYDLAGERAHGAYQGVFNAGNSASLMIGPALVSTAVIGYGLAGWAALGTVLAAAGLAMGPAVRWARHRGAAPA</sequence>
<feature type="transmembrane region" description="Helical" evidence="8">
    <location>
        <begin position="275"/>
        <end position="300"/>
    </location>
</feature>
<feature type="compositionally biased region" description="Pro residues" evidence="7">
    <location>
        <begin position="33"/>
        <end position="48"/>
    </location>
</feature>
<dbReference type="InterPro" id="IPR036259">
    <property type="entry name" value="MFS_trans_sf"/>
</dbReference>
<keyword evidence="5 8" id="KW-1133">Transmembrane helix</keyword>
<feature type="region of interest" description="Disordered" evidence="7">
    <location>
        <begin position="25"/>
        <end position="54"/>
    </location>
</feature>
<gene>
    <name evidence="9" type="ORF">ACFP3U_22735</name>
</gene>
<evidence type="ECO:0000256" key="5">
    <source>
        <dbReference type="ARBA" id="ARBA00022989"/>
    </source>
</evidence>
<dbReference type="RefSeq" id="WP_380227458.1">
    <property type="nucleotide sequence ID" value="NZ_JBHSOF010000031.1"/>
</dbReference>
<feature type="transmembrane region" description="Helical" evidence="8">
    <location>
        <begin position="96"/>
        <end position="114"/>
    </location>
</feature>
<comment type="caution">
    <text evidence="9">The sequence shown here is derived from an EMBL/GenBank/DDBJ whole genome shotgun (WGS) entry which is preliminary data.</text>
</comment>
<organism evidence="9 10">
    <name type="scientific">Kitasatospora misakiensis</name>
    <dbReference type="NCBI Taxonomy" id="67330"/>
    <lineage>
        <taxon>Bacteria</taxon>
        <taxon>Bacillati</taxon>
        <taxon>Actinomycetota</taxon>
        <taxon>Actinomycetes</taxon>
        <taxon>Kitasatosporales</taxon>
        <taxon>Streptomycetaceae</taxon>
        <taxon>Kitasatospora</taxon>
    </lineage>
</organism>
<feature type="transmembrane region" description="Helical" evidence="8">
    <location>
        <begin position="150"/>
        <end position="167"/>
    </location>
</feature>
<reference evidence="10" key="1">
    <citation type="journal article" date="2019" name="Int. J. Syst. Evol. Microbiol.">
        <title>The Global Catalogue of Microorganisms (GCM) 10K type strain sequencing project: providing services to taxonomists for standard genome sequencing and annotation.</title>
        <authorList>
            <consortium name="The Broad Institute Genomics Platform"/>
            <consortium name="The Broad Institute Genome Sequencing Center for Infectious Disease"/>
            <person name="Wu L."/>
            <person name="Ma J."/>
        </authorList>
    </citation>
    <scope>NUCLEOTIDE SEQUENCE [LARGE SCALE GENOMIC DNA]</scope>
    <source>
        <strain evidence="10">CGMCC 4.1437</strain>
    </source>
</reference>
<comment type="subcellular location">
    <subcellularLocation>
        <location evidence="1">Cell membrane</location>
        <topology evidence="1">Multi-pass membrane protein</topology>
    </subcellularLocation>
</comment>
<evidence type="ECO:0000313" key="10">
    <source>
        <dbReference type="Proteomes" id="UP001595975"/>
    </source>
</evidence>
<proteinExistence type="predicted"/>
<evidence type="ECO:0000256" key="7">
    <source>
        <dbReference type="SAM" id="MobiDB-lite"/>
    </source>
</evidence>
<keyword evidence="3" id="KW-1003">Cell membrane</keyword>
<dbReference type="PANTHER" id="PTHR23517:SF2">
    <property type="entry name" value="MULTIDRUG RESISTANCE PROTEIN MDTH"/>
    <property type="match status" value="1"/>
</dbReference>
<evidence type="ECO:0000256" key="1">
    <source>
        <dbReference type="ARBA" id="ARBA00004651"/>
    </source>
</evidence>
<evidence type="ECO:0000256" key="6">
    <source>
        <dbReference type="ARBA" id="ARBA00023136"/>
    </source>
</evidence>
<evidence type="ECO:0000313" key="9">
    <source>
        <dbReference type="EMBL" id="MFC5665787.1"/>
    </source>
</evidence>
<feature type="transmembrane region" description="Helical" evidence="8">
    <location>
        <begin position="429"/>
        <end position="451"/>
    </location>
</feature>
<feature type="transmembrane region" description="Helical" evidence="8">
    <location>
        <begin position="306"/>
        <end position="327"/>
    </location>
</feature>
<feature type="transmembrane region" description="Helical" evidence="8">
    <location>
        <begin position="215"/>
        <end position="233"/>
    </location>
</feature>
<dbReference type="InterPro" id="IPR011701">
    <property type="entry name" value="MFS"/>
</dbReference>
<dbReference type="Gene3D" id="1.20.1250.20">
    <property type="entry name" value="MFS general substrate transporter like domains"/>
    <property type="match status" value="1"/>
</dbReference>
<dbReference type="Pfam" id="PF07690">
    <property type="entry name" value="MFS_1"/>
    <property type="match status" value="1"/>
</dbReference>
<evidence type="ECO:0000256" key="2">
    <source>
        <dbReference type="ARBA" id="ARBA00022448"/>
    </source>
</evidence>
<feature type="transmembrane region" description="Helical" evidence="8">
    <location>
        <begin position="348"/>
        <end position="381"/>
    </location>
</feature>
<evidence type="ECO:0000256" key="8">
    <source>
        <dbReference type="SAM" id="Phobius"/>
    </source>
</evidence>
<feature type="transmembrane region" description="Helical" evidence="8">
    <location>
        <begin position="68"/>
        <end position="90"/>
    </location>
</feature>
<dbReference type="InterPro" id="IPR050171">
    <property type="entry name" value="MFS_Transporters"/>
</dbReference>
<evidence type="ECO:0000256" key="4">
    <source>
        <dbReference type="ARBA" id="ARBA00022692"/>
    </source>
</evidence>
<accession>A0ABW0X5E9</accession>
<keyword evidence="6 8" id="KW-0472">Membrane</keyword>
<dbReference type="Proteomes" id="UP001595975">
    <property type="component" value="Unassembled WGS sequence"/>
</dbReference>
<keyword evidence="4 8" id="KW-0812">Transmembrane</keyword>
<protein>
    <submittedName>
        <fullName evidence="9">MFS transporter</fullName>
    </submittedName>
</protein>
<evidence type="ECO:0000256" key="3">
    <source>
        <dbReference type="ARBA" id="ARBA00022475"/>
    </source>
</evidence>
<dbReference type="PANTHER" id="PTHR23517">
    <property type="entry name" value="RESISTANCE PROTEIN MDTM, PUTATIVE-RELATED-RELATED"/>
    <property type="match status" value="1"/>
</dbReference>
<keyword evidence="10" id="KW-1185">Reference proteome</keyword>
<dbReference type="SUPFAM" id="SSF103473">
    <property type="entry name" value="MFS general substrate transporter"/>
    <property type="match status" value="1"/>
</dbReference>
<keyword evidence="2" id="KW-0813">Transport</keyword>